<dbReference type="AlphaFoldDB" id="A0A2J6RZU2"/>
<evidence type="ECO:0000313" key="2">
    <source>
        <dbReference type="EMBL" id="PMD44037.1"/>
    </source>
</evidence>
<dbReference type="EMBL" id="KZ613941">
    <property type="protein sequence ID" value="PMD44037.1"/>
    <property type="molecule type" value="Genomic_DNA"/>
</dbReference>
<feature type="compositionally biased region" description="Basic residues" evidence="1">
    <location>
        <begin position="261"/>
        <end position="273"/>
    </location>
</feature>
<protein>
    <submittedName>
        <fullName evidence="2">Uncharacterized protein</fullName>
    </submittedName>
</protein>
<reference evidence="2 3" key="1">
    <citation type="submission" date="2016-04" db="EMBL/GenBank/DDBJ databases">
        <title>A degradative enzymes factory behind the ericoid mycorrhizal symbiosis.</title>
        <authorList>
            <consortium name="DOE Joint Genome Institute"/>
            <person name="Martino E."/>
            <person name="Morin E."/>
            <person name="Grelet G."/>
            <person name="Kuo A."/>
            <person name="Kohler A."/>
            <person name="Daghino S."/>
            <person name="Barry K."/>
            <person name="Choi C."/>
            <person name="Cichocki N."/>
            <person name="Clum A."/>
            <person name="Copeland A."/>
            <person name="Hainaut M."/>
            <person name="Haridas S."/>
            <person name="Labutti K."/>
            <person name="Lindquist E."/>
            <person name="Lipzen A."/>
            <person name="Khouja H.-R."/>
            <person name="Murat C."/>
            <person name="Ohm R."/>
            <person name="Olson A."/>
            <person name="Spatafora J."/>
            <person name="Veneault-Fourrey C."/>
            <person name="Henrissat B."/>
            <person name="Grigoriev I."/>
            <person name="Martin F."/>
            <person name="Perotto S."/>
        </authorList>
    </citation>
    <scope>NUCLEOTIDE SEQUENCE [LARGE SCALE GENOMIC DNA]</scope>
    <source>
        <strain evidence="2 3">F</strain>
    </source>
</reference>
<keyword evidence="3" id="KW-1185">Reference proteome</keyword>
<evidence type="ECO:0000313" key="3">
    <source>
        <dbReference type="Proteomes" id="UP000235786"/>
    </source>
</evidence>
<accession>A0A2J6RZU2</accession>
<gene>
    <name evidence="2" type="ORF">L207DRAFT_270424</name>
</gene>
<organism evidence="2 3">
    <name type="scientific">Hyaloscypha variabilis (strain UAMH 11265 / GT02V1 / F)</name>
    <name type="common">Meliniomyces variabilis</name>
    <dbReference type="NCBI Taxonomy" id="1149755"/>
    <lineage>
        <taxon>Eukaryota</taxon>
        <taxon>Fungi</taxon>
        <taxon>Dikarya</taxon>
        <taxon>Ascomycota</taxon>
        <taxon>Pezizomycotina</taxon>
        <taxon>Leotiomycetes</taxon>
        <taxon>Helotiales</taxon>
        <taxon>Hyaloscyphaceae</taxon>
        <taxon>Hyaloscypha</taxon>
        <taxon>Hyaloscypha variabilis</taxon>
    </lineage>
</organism>
<feature type="region of interest" description="Disordered" evidence="1">
    <location>
        <begin position="399"/>
        <end position="431"/>
    </location>
</feature>
<feature type="compositionally biased region" description="Basic and acidic residues" evidence="1">
    <location>
        <begin position="219"/>
        <end position="231"/>
    </location>
</feature>
<proteinExistence type="predicted"/>
<feature type="compositionally biased region" description="Polar residues" evidence="1">
    <location>
        <begin position="287"/>
        <end position="305"/>
    </location>
</feature>
<evidence type="ECO:0000256" key="1">
    <source>
        <dbReference type="SAM" id="MobiDB-lite"/>
    </source>
</evidence>
<feature type="compositionally biased region" description="Basic and acidic residues" evidence="1">
    <location>
        <begin position="407"/>
        <end position="418"/>
    </location>
</feature>
<feature type="region of interest" description="Disordered" evidence="1">
    <location>
        <begin position="207"/>
        <end position="231"/>
    </location>
</feature>
<feature type="region of interest" description="Disordered" evidence="1">
    <location>
        <begin position="260"/>
        <end position="306"/>
    </location>
</feature>
<dbReference type="OrthoDB" id="3437384at2759"/>
<sequence length="549" mass="62008">MPVIIEREATPAIDVPKNISTENTSLGSLGLPLARYARRPTMDDSSVVVSETDSFRRMEAELNVVETRFASSEARRVPSTPVSSKFREEFDFEPQLTKELHSRKLSTFSRLARLAIRSYDGAQNMEDLLNVPVPDFAPEELLSPGVGPLTPLDDDAATGLWGIVLKKKGDAKANEVSGKLYIPRKRSSQSRNKSFVEEEADRPKGAFEGLISLRRGRKKTDADDHKSAAEEYQKRFEERVAVKELVMNSWEAEMEASAAKAKAKSRNIVKKSKPTTPDHRYPASWSRFPSHNRSERVSSASASDQVETKDFAKLGSKDGEIVWCLAHEDDGHHTELEYLKRKKGIMDKVKERIDYEAYRTDTQVQQQSSSKGRRGSLAVAGGLEYPELELLPISMMTEAQTPEEVEKEPKEKERESRSVKTSVDGNMDLEPGREMNESILSIADPKFYEDCLVDGFEDVDADMLEEMLPKIGSTKNKSRTWAGRDWDGYKAERKNRNMSLGSVFLRRSTDDHCSELELLEKVERDRVLRAADDSWGRRKSNLHVVEGEL</sequence>
<name>A0A2J6RZU2_HYAVF</name>
<dbReference type="Proteomes" id="UP000235786">
    <property type="component" value="Unassembled WGS sequence"/>
</dbReference>